<dbReference type="InterPro" id="IPR050300">
    <property type="entry name" value="GDXG_lipolytic_enzyme"/>
</dbReference>
<proteinExistence type="predicted"/>
<accession>A0AAD7J6Y5</accession>
<evidence type="ECO:0000313" key="4">
    <source>
        <dbReference type="Proteomes" id="UP001215280"/>
    </source>
</evidence>
<organism evidence="3 4">
    <name type="scientific">Mycena maculata</name>
    <dbReference type="NCBI Taxonomy" id="230809"/>
    <lineage>
        <taxon>Eukaryota</taxon>
        <taxon>Fungi</taxon>
        <taxon>Dikarya</taxon>
        <taxon>Basidiomycota</taxon>
        <taxon>Agaricomycotina</taxon>
        <taxon>Agaricomycetes</taxon>
        <taxon>Agaricomycetidae</taxon>
        <taxon>Agaricales</taxon>
        <taxon>Marasmiineae</taxon>
        <taxon>Mycenaceae</taxon>
        <taxon>Mycena</taxon>
    </lineage>
</organism>
<keyword evidence="1 3" id="KW-0378">Hydrolase</keyword>
<protein>
    <submittedName>
        <fullName evidence="3">Alpha/Beta hydrolase protein</fullName>
    </submittedName>
</protein>
<dbReference type="InterPro" id="IPR029058">
    <property type="entry name" value="AB_hydrolase_fold"/>
</dbReference>
<dbReference type="InterPro" id="IPR013094">
    <property type="entry name" value="AB_hydrolase_3"/>
</dbReference>
<dbReference type="EMBL" id="JARJLG010000055">
    <property type="protein sequence ID" value="KAJ7758469.1"/>
    <property type="molecule type" value="Genomic_DNA"/>
</dbReference>
<dbReference type="GO" id="GO:0016787">
    <property type="term" value="F:hydrolase activity"/>
    <property type="evidence" value="ECO:0007669"/>
    <property type="project" value="UniProtKB-KW"/>
</dbReference>
<dbReference type="Pfam" id="PF07859">
    <property type="entry name" value="Abhydrolase_3"/>
    <property type="match status" value="1"/>
</dbReference>
<dbReference type="Gene3D" id="3.40.50.1820">
    <property type="entry name" value="alpha/beta hydrolase"/>
    <property type="match status" value="1"/>
</dbReference>
<dbReference type="PANTHER" id="PTHR48081:SF8">
    <property type="entry name" value="ALPHA_BETA HYDROLASE FOLD-3 DOMAIN-CONTAINING PROTEIN-RELATED"/>
    <property type="match status" value="1"/>
</dbReference>
<sequence length="394" mass="42312">MAESTTQSSLPPSIVQQQPLLTRLKYRAIAFALQNLIYGPSLFFRDVKAYFFPPAIRPDIIKIYPCRKHLPVRIFLPPPDSVPGAALFTIHGGGFMLGSPHDNDAWNAAFAAQFRVPVIGLNYAKAPANPYPGPTDDVEALLLAALADPALPPIRTAALLGWSAGGNLCLSVAQRPAVRATRKIAALVPLYPVVDFTLPGALKTAGRRFKPALGGYRGGGGDVVAGLGDAFTHAYLRVGADRRDPGLSPLFAARETLPARVFVLGAELDMLAGEAWRAACGWGGRRVPGLAEVPGGAGVVGKGALVLESDGDERFPREERERYAWEEAGEGRSGVRWLLVPDTVHGFDQNIGSVVKDEVLMEDARIKTGKTMRIIGEWLCEGVFKDELEEVGTV</sequence>
<evidence type="ECO:0000259" key="2">
    <source>
        <dbReference type="Pfam" id="PF07859"/>
    </source>
</evidence>
<evidence type="ECO:0000256" key="1">
    <source>
        <dbReference type="ARBA" id="ARBA00022801"/>
    </source>
</evidence>
<feature type="domain" description="Alpha/beta hydrolase fold-3" evidence="2">
    <location>
        <begin position="88"/>
        <end position="279"/>
    </location>
</feature>
<dbReference type="AlphaFoldDB" id="A0AAD7J6Y5"/>
<name>A0AAD7J6Y5_9AGAR</name>
<reference evidence="3" key="1">
    <citation type="submission" date="2023-03" db="EMBL/GenBank/DDBJ databases">
        <title>Massive genome expansion in bonnet fungi (Mycena s.s.) driven by repeated elements and novel gene families across ecological guilds.</title>
        <authorList>
            <consortium name="Lawrence Berkeley National Laboratory"/>
            <person name="Harder C.B."/>
            <person name="Miyauchi S."/>
            <person name="Viragh M."/>
            <person name="Kuo A."/>
            <person name="Thoen E."/>
            <person name="Andreopoulos B."/>
            <person name="Lu D."/>
            <person name="Skrede I."/>
            <person name="Drula E."/>
            <person name="Henrissat B."/>
            <person name="Morin E."/>
            <person name="Kohler A."/>
            <person name="Barry K."/>
            <person name="LaButti K."/>
            <person name="Morin E."/>
            <person name="Salamov A."/>
            <person name="Lipzen A."/>
            <person name="Mereny Z."/>
            <person name="Hegedus B."/>
            <person name="Baldrian P."/>
            <person name="Stursova M."/>
            <person name="Weitz H."/>
            <person name="Taylor A."/>
            <person name="Grigoriev I.V."/>
            <person name="Nagy L.G."/>
            <person name="Martin F."/>
            <person name="Kauserud H."/>
        </authorList>
    </citation>
    <scope>NUCLEOTIDE SEQUENCE</scope>
    <source>
        <strain evidence="3">CBHHK188m</strain>
    </source>
</reference>
<evidence type="ECO:0000313" key="3">
    <source>
        <dbReference type="EMBL" id="KAJ7758469.1"/>
    </source>
</evidence>
<gene>
    <name evidence="3" type="ORF">DFH07DRAFT_940253</name>
</gene>
<comment type="caution">
    <text evidence="3">The sequence shown here is derived from an EMBL/GenBank/DDBJ whole genome shotgun (WGS) entry which is preliminary data.</text>
</comment>
<keyword evidence="4" id="KW-1185">Reference proteome</keyword>
<dbReference type="PANTHER" id="PTHR48081">
    <property type="entry name" value="AB HYDROLASE SUPERFAMILY PROTEIN C4A8.06C"/>
    <property type="match status" value="1"/>
</dbReference>
<dbReference type="Proteomes" id="UP001215280">
    <property type="component" value="Unassembled WGS sequence"/>
</dbReference>
<dbReference type="SUPFAM" id="SSF53474">
    <property type="entry name" value="alpha/beta-Hydrolases"/>
    <property type="match status" value="1"/>
</dbReference>